<comment type="caution">
    <text evidence="1">The sequence shown here is derived from an EMBL/GenBank/DDBJ whole genome shotgun (WGS) entry which is preliminary data.</text>
</comment>
<organism evidence="1">
    <name type="scientific">marine sediment metagenome</name>
    <dbReference type="NCBI Taxonomy" id="412755"/>
    <lineage>
        <taxon>unclassified sequences</taxon>
        <taxon>metagenomes</taxon>
        <taxon>ecological metagenomes</taxon>
    </lineage>
</organism>
<accession>X1V0R9</accession>
<evidence type="ECO:0000313" key="1">
    <source>
        <dbReference type="EMBL" id="GAJ09417.1"/>
    </source>
</evidence>
<name>X1V0R9_9ZZZZ</name>
<dbReference type="EMBL" id="BARW01025513">
    <property type="protein sequence ID" value="GAJ09417.1"/>
    <property type="molecule type" value="Genomic_DNA"/>
</dbReference>
<reference evidence="1" key="1">
    <citation type="journal article" date="2014" name="Front. Microbiol.">
        <title>High frequency of phylogenetically diverse reductive dehalogenase-homologous genes in deep subseafloor sedimentary metagenomes.</title>
        <authorList>
            <person name="Kawai M."/>
            <person name="Futagami T."/>
            <person name="Toyoda A."/>
            <person name="Takaki Y."/>
            <person name="Nishi S."/>
            <person name="Hori S."/>
            <person name="Arai W."/>
            <person name="Tsubouchi T."/>
            <person name="Morono Y."/>
            <person name="Uchiyama I."/>
            <person name="Ito T."/>
            <person name="Fujiyama A."/>
            <person name="Inagaki F."/>
            <person name="Takami H."/>
        </authorList>
    </citation>
    <scope>NUCLEOTIDE SEQUENCE</scope>
    <source>
        <strain evidence="1">Expedition CK06-06</strain>
    </source>
</reference>
<sequence>MPNTLANEENGTKLVIMACGEIFSHLHPILMTVNPVSSAILRIELADSREASVWKEHWECIERSGYLAVYLVNDEGKSMSLAQK</sequence>
<feature type="non-terminal residue" evidence="1">
    <location>
        <position position="84"/>
    </location>
</feature>
<gene>
    <name evidence="1" type="ORF">S12H4_41807</name>
</gene>
<proteinExistence type="predicted"/>
<dbReference type="AlphaFoldDB" id="X1V0R9"/>
<protein>
    <submittedName>
        <fullName evidence="1">Uncharacterized protein</fullName>
    </submittedName>
</protein>